<keyword evidence="7 12" id="KW-0460">Magnesium</keyword>
<evidence type="ECO:0000256" key="3">
    <source>
        <dbReference type="ARBA" id="ARBA00022519"/>
    </source>
</evidence>
<evidence type="ECO:0000256" key="9">
    <source>
        <dbReference type="ARBA" id="ARBA00022989"/>
    </source>
</evidence>
<evidence type="ECO:0000256" key="12">
    <source>
        <dbReference type="HAMAP-Rule" id="MF_02030"/>
    </source>
</evidence>
<evidence type="ECO:0000256" key="2">
    <source>
        <dbReference type="ARBA" id="ARBA00022475"/>
    </source>
</evidence>
<keyword evidence="2 12" id="KW-1003">Cell membrane</keyword>
<dbReference type="GO" id="GO:0005886">
    <property type="term" value="C:plasma membrane"/>
    <property type="evidence" value="ECO:0007669"/>
    <property type="project" value="UniProtKB-SubCell"/>
</dbReference>
<comment type="cofactor">
    <cofactor evidence="12">
        <name>Mn(2+)</name>
        <dbReference type="ChEBI" id="CHEBI:29035"/>
    </cofactor>
</comment>
<keyword evidence="13" id="KW-0479">Metal-binding</keyword>
<comment type="function">
    <text evidence="12">Catalyzes the transfer of the GlcNAc-1-phosphate moiety from UDP-GlcNAc onto the carrier lipid undecaprenyl phosphate (C55-P), yielding GlcNAc-pyrophosphoryl-undecaprenyl (GlcNAc-PP-C55).</text>
</comment>
<accession>A0A4Z1CH87</accession>
<evidence type="ECO:0000256" key="11">
    <source>
        <dbReference type="ARBA" id="ARBA00023211"/>
    </source>
</evidence>
<dbReference type="RefSeq" id="WP_135802596.1">
    <property type="nucleotide sequence ID" value="NZ_SRPF01000002.1"/>
</dbReference>
<gene>
    <name evidence="12 14" type="primary">wecA</name>
    <name evidence="14" type="ORF">E5Q11_06430</name>
</gene>
<feature type="transmembrane region" description="Helical" evidence="12">
    <location>
        <begin position="42"/>
        <end position="64"/>
    </location>
</feature>
<dbReference type="CDD" id="cd06853">
    <property type="entry name" value="GT_WecA_like"/>
    <property type="match status" value="1"/>
</dbReference>
<evidence type="ECO:0000256" key="1">
    <source>
        <dbReference type="ARBA" id="ARBA00004651"/>
    </source>
</evidence>
<keyword evidence="8 12" id="KW-0448">Lipopolysaccharide biosynthesis</keyword>
<dbReference type="AlphaFoldDB" id="A0A4Z1CH87"/>
<reference evidence="14 15" key="1">
    <citation type="submission" date="2019-04" db="EMBL/GenBank/DDBJ databases">
        <authorList>
            <person name="Park S."/>
            <person name="Yoon J.-H."/>
        </authorList>
    </citation>
    <scope>NUCLEOTIDE SEQUENCE [LARGE SCALE GENOMIC DNA]</scope>
    <source>
        <strain evidence="14 15">HJM-18</strain>
    </source>
</reference>
<comment type="cofactor">
    <cofactor evidence="12 13">
        <name>Mg(2+)</name>
        <dbReference type="ChEBI" id="CHEBI:18420"/>
    </cofactor>
</comment>
<evidence type="ECO:0000256" key="7">
    <source>
        <dbReference type="ARBA" id="ARBA00022842"/>
    </source>
</evidence>
<comment type="caution">
    <text evidence="14">The sequence shown here is derived from an EMBL/GenBank/DDBJ whole genome shotgun (WGS) entry which is preliminary data.</text>
</comment>
<sequence length="356" mass="38841">MESIGYLGLYSGIIAFFSMFILKPVALRVRLLDQPDHRKVHVGVVPLTGGLSVFIGVLAAWMVLMPLAGGYGIYLLASLLLVALGGVDDARDVPARFRLWAQVALGALLTYGSGVSLVHLGNLFGLGVIELSWFGPLVTIAAIIGATNAFNMVDGIDGLAGSMSLVTLSSLSVLFFFAPGNHLELALAFSIAIALLPYLAANLRIPPFRTRIFMGDAGSMFIGFSVVWLLVKGTQPEAQALRPVTALWIIAVPLMDMVAIMVRRARKGQSVMKPDREHLHHIFQRAGLSDRQALLVITAFSVLFAVIGIGGELLLVPEWIMFVLFLALFVGYNWAIKHAWRLVVLFRQQYETLDRK</sequence>
<keyword evidence="15" id="KW-1185">Reference proteome</keyword>
<dbReference type="GO" id="GO:0036380">
    <property type="term" value="F:UDP-N-acetylglucosamine-undecaprenyl-phosphate N-acetylglucosaminephosphotransferase activity"/>
    <property type="evidence" value="ECO:0007669"/>
    <property type="project" value="UniProtKB-UniRule"/>
</dbReference>
<dbReference type="GO" id="GO:0000287">
    <property type="term" value="F:magnesium ion binding"/>
    <property type="evidence" value="ECO:0007669"/>
    <property type="project" value="InterPro"/>
</dbReference>
<dbReference type="PANTHER" id="PTHR22926">
    <property type="entry name" value="PHOSPHO-N-ACETYLMURAMOYL-PENTAPEPTIDE-TRANSFERASE"/>
    <property type="match status" value="1"/>
</dbReference>
<dbReference type="EMBL" id="SRPF01000002">
    <property type="protein sequence ID" value="TGN39932.1"/>
    <property type="molecule type" value="Genomic_DNA"/>
</dbReference>
<feature type="transmembrane region" description="Helical" evidence="12">
    <location>
        <begin position="293"/>
        <end position="313"/>
    </location>
</feature>
<comment type="subcellular location">
    <subcellularLocation>
        <location evidence="12">Cell inner membrane</location>
        <topology evidence="12">Multi-pass membrane protein</topology>
    </subcellularLocation>
    <subcellularLocation>
        <location evidence="1">Cell membrane</location>
        <topology evidence="1">Multi-pass membrane protein</topology>
    </subcellularLocation>
</comment>
<feature type="transmembrane region" description="Helical" evidence="12">
    <location>
        <begin position="183"/>
        <end position="201"/>
    </location>
</feature>
<dbReference type="GO" id="GO:0009243">
    <property type="term" value="P:O antigen biosynthetic process"/>
    <property type="evidence" value="ECO:0007669"/>
    <property type="project" value="UniProtKB-UniRule"/>
</dbReference>
<evidence type="ECO:0000256" key="10">
    <source>
        <dbReference type="ARBA" id="ARBA00023136"/>
    </source>
</evidence>
<feature type="transmembrane region" description="Helical" evidence="12">
    <location>
        <begin position="158"/>
        <end position="177"/>
    </location>
</feature>
<feature type="binding site" evidence="13">
    <location>
        <position position="151"/>
    </location>
    <ligand>
        <name>Mg(2+)</name>
        <dbReference type="ChEBI" id="CHEBI:18420"/>
    </ligand>
</feature>
<evidence type="ECO:0000313" key="15">
    <source>
        <dbReference type="Proteomes" id="UP000298325"/>
    </source>
</evidence>
<dbReference type="InterPro" id="IPR000715">
    <property type="entry name" value="Glycosyl_transferase_4"/>
</dbReference>
<organism evidence="14 15">
    <name type="scientific">Marinobacter confluentis</name>
    <dbReference type="NCBI Taxonomy" id="1697557"/>
    <lineage>
        <taxon>Bacteria</taxon>
        <taxon>Pseudomonadati</taxon>
        <taxon>Pseudomonadota</taxon>
        <taxon>Gammaproteobacteria</taxon>
        <taxon>Pseudomonadales</taxon>
        <taxon>Marinobacteraceae</taxon>
        <taxon>Marinobacter</taxon>
    </lineage>
</organism>
<evidence type="ECO:0000256" key="4">
    <source>
        <dbReference type="ARBA" id="ARBA00022676"/>
    </source>
</evidence>
<evidence type="ECO:0000313" key="14">
    <source>
        <dbReference type="EMBL" id="TGN39932.1"/>
    </source>
</evidence>
<feature type="transmembrane region" description="Helical" evidence="12">
    <location>
        <begin position="319"/>
        <end position="336"/>
    </location>
</feature>
<dbReference type="InterPro" id="IPR012750">
    <property type="entry name" value="ECA_WecA-rel"/>
</dbReference>
<dbReference type="Pfam" id="PF00953">
    <property type="entry name" value="Glycos_transf_4"/>
    <property type="match status" value="1"/>
</dbReference>
<keyword evidence="10 12" id="KW-0472">Membrane</keyword>
<dbReference type="HAMAP" id="MF_02030">
    <property type="entry name" value="WecA_Gammaproteo"/>
    <property type="match status" value="1"/>
</dbReference>
<keyword evidence="3 12" id="KW-0997">Cell inner membrane</keyword>
<dbReference type="GO" id="GO:0009276">
    <property type="term" value="C:Gram-negative-bacterium-type cell wall"/>
    <property type="evidence" value="ECO:0007669"/>
    <property type="project" value="InterPro"/>
</dbReference>
<dbReference type="UniPathway" id="UPA00281"/>
<dbReference type="PANTHER" id="PTHR22926:SF3">
    <property type="entry name" value="UNDECAPRENYL-PHOSPHATE ALPHA-N-ACETYLGLUCOSAMINYL 1-PHOSPHATE TRANSFERASE"/>
    <property type="match status" value="1"/>
</dbReference>
<feature type="transmembrane region" description="Helical" evidence="12">
    <location>
        <begin position="124"/>
        <end position="146"/>
    </location>
</feature>
<evidence type="ECO:0000256" key="5">
    <source>
        <dbReference type="ARBA" id="ARBA00022679"/>
    </source>
</evidence>
<comment type="pathway">
    <text evidence="12">Bacterial outer membrane biogenesis; LPS O-antigen biosynthesis.</text>
</comment>
<dbReference type="GO" id="GO:0030145">
    <property type="term" value="F:manganese ion binding"/>
    <property type="evidence" value="ECO:0007669"/>
    <property type="project" value="InterPro"/>
</dbReference>
<protein>
    <recommendedName>
        <fullName evidence="12">Undecaprenyl-phosphate alpha-N-acetylglucosaminyl 1-phosphate transferase</fullName>
        <ecNumber evidence="12">2.7.8.33</ecNumber>
    </recommendedName>
    <alternativeName>
        <fullName evidence="12">UDP-GlcNAc:undecaprenyl-phosphate GlcNAc-1-phosphate transferase</fullName>
    </alternativeName>
    <alternativeName>
        <fullName evidence="12">Undecaprenyl-phosphate GlcNAc-1-phosphate transferase</fullName>
    </alternativeName>
</protein>
<feature type="transmembrane region" description="Helical" evidence="12">
    <location>
        <begin position="6"/>
        <end position="22"/>
    </location>
</feature>
<dbReference type="EC" id="2.7.8.33" evidence="12"/>
<comment type="similarity">
    <text evidence="12">Belongs to the glycosyltransferase 4 family. WecA subfamily.</text>
</comment>
<feature type="binding site" evidence="13">
    <location>
        <position position="216"/>
    </location>
    <ligand>
        <name>Mg(2+)</name>
        <dbReference type="ChEBI" id="CHEBI:18420"/>
    </ligand>
</feature>
<keyword evidence="6 12" id="KW-0812">Transmembrane</keyword>
<feature type="transmembrane region" description="Helical" evidence="12">
    <location>
        <begin position="99"/>
        <end position="118"/>
    </location>
</feature>
<keyword evidence="4 12" id="KW-0328">Glycosyltransferase</keyword>
<dbReference type="GO" id="GO:0044038">
    <property type="term" value="P:cell wall macromolecule biosynthetic process"/>
    <property type="evidence" value="ECO:0007669"/>
    <property type="project" value="TreeGrafter"/>
</dbReference>
<comment type="catalytic activity">
    <reaction evidence="12">
        <text>di-trans,octa-cis-undecaprenyl phosphate + UDP-N-acetyl-alpha-D-glucosamine = N-acetyl-alpha-D-glucosaminyl-di-trans,octa-cis-undecaprenyl diphosphate + UMP</text>
        <dbReference type="Rhea" id="RHEA:28090"/>
        <dbReference type="ChEBI" id="CHEBI:57705"/>
        <dbReference type="ChEBI" id="CHEBI:57865"/>
        <dbReference type="ChEBI" id="CHEBI:60392"/>
        <dbReference type="ChEBI" id="CHEBI:62959"/>
        <dbReference type="EC" id="2.7.8.33"/>
    </reaction>
</comment>
<keyword evidence="5 12" id="KW-0808">Transferase</keyword>
<dbReference type="GO" id="GO:0071555">
    <property type="term" value="P:cell wall organization"/>
    <property type="evidence" value="ECO:0007669"/>
    <property type="project" value="TreeGrafter"/>
</dbReference>
<keyword evidence="11 12" id="KW-0464">Manganese</keyword>
<keyword evidence="9 12" id="KW-1133">Transmembrane helix</keyword>
<proteinExistence type="inferred from homology"/>
<dbReference type="OrthoDB" id="9783652at2"/>
<name>A0A4Z1CH87_9GAMM</name>
<evidence type="ECO:0000256" key="8">
    <source>
        <dbReference type="ARBA" id="ARBA00022985"/>
    </source>
</evidence>
<feature type="transmembrane region" description="Helical" evidence="12">
    <location>
        <begin position="70"/>
        <end position="87"/>
    </location>
</feature>
<evidence type="ECO:0000256" key="13">
    <source>
        <dbReference type="PIRSR" id="PIRSR600715-1"/>
    </source>
</evidence>
<dbReference type="NCBIfam" id="TIGR02380">
    <property type="entry name" value="ECA_wecA"/>
    <property type="match status" value="1"/>
</dbReference>
<dbReference type="Proteomes" id="UP000298325">
    <property type="component" value="Unassembled WGS sequence"/>
</dbReference>
<feature type="transmembrane region" description="Helical" evidence="12">
    <location>
        <begin position="213"/>
        <end position="231"/>
    </location>
</feature>
<feature type="transmembrane region" description="Helical" evidence="12">
    <location>
        <begin position="243"/>
        <end position="262"/>
    </location>
</feature>
<evidence type="ECO:0000256" key="6">
    <source>
        <dbReference type="ARBA" id="ARBA00022692"/>
    </source>
</evidence>
<dbReference type="GO" id="GO:0016757">
    <property type="term" value="F:glycosyltransferase activity"/>
    <property type="evidence" value="ECO:0007669"/>
    <property type="project" value="UniProtKB-KW"/>
</dbReference>